<feature type="transmembrane region" description="Helical" evidence="14">
    <location>
        <begin position="15"/>
        <end position="34"/>
    </location>
</feature>
<comment type="similarity">
    <text evidence="11">Belongs to the UlaA family.</text>
</comment>
<sequence length="304" mass="33174">MAILYNIFTVFFNQVMTNAPLLLGIVTCLGYILLRKSVSVIIKGTIKTIIGFMLLQAGSGILTSTFKPVVAKMSEVYGINGAISDTYASMMATIDRMGEAYSWVGYAVLLALALNICYVLLRRLTGIRTIMLTGHIMFQQAGLIAVSFFIFGYGMWTTIICTAVLVSLYWGITSNMMFKPTQLVTDGCGFSIGHQQQFASWIAYKVAPYLGKKEESVEDLKLPGWLNIFHDNIVSTAIVMTIFFGAILLSFGIDVVQAMAGKPTGRSISCRPVSPSRWPFSSLPRACGCSSPNCPKPSTVSRNA</sequence>
<evidence type="ECO:0000256" key="3">
    <source>
        <dbReference type="ARBA" id="ARBA00022448"/>
    </source>
</evidence>
<dbReference type="STRING" id="1218098.GCA_001598715_03165"/>
<evidence type="ECO:0000256" key="11">
    <source>
        <dbReference type="ARBA" id="ARBA00038218"/>
    </source>
</evidence>
<dbReference type="InterPro" id="IPR004703">
    <property type="entry name" value="PTS_sugar-sp_permease"/>
</dbReference>
<dbReference type="InterPro" id="IPR051562">
    <property type="entry name" value="Ascorbate-PTS_EIIC"/>
</dbReference>
<evidence type="ECO:0000256" key="9">
    <source>
        <dbReference type="ARBA" id="ARBA00023136"/>
    </source>
</evidence>
<evidence type="ECO:0000256" key="1">
    <source>
        <dbReference type="ARBA" id="ARBA00004651"/>
    </source>
</evidence>
<feature type="transmembrane region" description="Helical" evidence="14">
    <location>
        <begin position="46"/>
        <end position="66"/>
    </location>
</feature>
<dbReference type="Pfam" id="PF03611">
    <property type="entry name" value="EIIC-GAT"/>
    <property type="match status" value="1"/>
</dbReference>
<keyword evidence="8 14" id="KW-1133">Transmembrane helix</keyword>
<comment type="subcellular location">
    <subcellularLocation>
        <location evidence="1">Cell membrane</location>
        <topology evidence="1">Multi-pass membrane protein</topology>
    </subcellularLocation>
</comment>
<dbReference type="Proteomes" id="UP000254487">
    <property type="component" value="Unassembled WGS sequence"/>
</dbReference>
<keyword evidence="3" id="KW-0813">Transport</keyword>
<evidence type="ECO:0000256" key="2">
    <source>
        <dbReference type="ARBA" id="ARBA00011738"/>
    </source>
</evidence>
<dbReference type="PANTHER" id="PTHR33843">
    <property type="entry name" value="ASCORBATE-SPECIFIC PTS SYSTEM EIIC COMPONENT"/>
    <property type="match status" value="1"/>
</dbReference>
<protein>
    <recommendedName>
        <fullName evidence="12">Ascorbate-specific PTS system EIIC component</fullName>
    </recommendedName>
    <alternativeName>
        <fullName evidence="13">Ascorbate-specific permease IIC component UlaA</fullName>
    </alternativeName>
</protein>
<gene>
    <name evidence="15" type="primary">ulaA_4</name>
    <name evidence="15" type="ORF">NCTC10313_06534</name>
</gene>
<keyword evidence="9 14" id="KW-0472">Membrane</keyword>
<proteinExistence type="inferred from homology"/>
<feature type="transmembrane region" description="Helical" evidence="14">
    <location>
        <begin position="233"/>
        <end position="256"/>
    </location>
</feature>
<evidence type="ECO:0000313" key="15">
    <source>
        <dbReference type="EMBL" id="STV28027.1"/>
    </source>
</evidence>
<name>A0A378B3T1_KLEPO</name>
<evidence type="ECO:0000256" key="7">
    <source>
        <dbReference type="ARBA" id="ARBA00022692"/>
    </source>
</evidence>
<evidence type="ECO:0000256" key="5">
    <source>
        <dbReference type="ARBA" id="ARBA00022597"/>
    </source>
</evidence>
<evidence type="ECO:0000256" key="12">
    <source>
        <dbReference type="ARBA" id="ARBA00039702"/>
    </source>
</evidence>
<evidence type="ECO:0000256" key="4">
    <source>
        <dbReference type="ARBA" id="ARBA00022475"/>
    </source>
</evidence>
<evidence type="ECO:0000313" key="16">
    <source>
        <dbReference type="Proteomes" id="UP000254487"/>
    </source>
</evidence>
<dbReference type="PANTHER" id="PTHR33843:SF4">
    <property type="entry name" value="ASCORBATE-SPECIFIC PTS SYSTEM EIIC COMPONENT"/>
    <property type="match status" value="1"/>
</dbReference>
<dbReference type="GO" id="GO:0005886">
    <property type="term" value="C:plasma membrane"/>
    <property type="evidence" value="ECO:0007669"/>
    <property type="project" value="UniProtKB-SubCell"/>
</dbReference>
<evidence type="ECO:0000256" key="8">
    <source>
        <dbReference type="ARBA" id="ARBA00022989"/>
    </source>
</evidence>
<comment type="function">
    <text evidence="10">The phosphoenolpyruvate-dependent sugar phosphotransferase system (sugar PTS), a major carbohydrate active transport system, catalyzes the phosphorylation of incoming sugar substrates concomitantly with their translocation across the cell membrane. The enzyme II UlaABC PTS system is involved in ascorbate transport.</text>
</comment>
<dbReference type="EMBL" id="UGLW01000003">
    <property type="protein sequence ID" value="STV28027.1"/>
    <property type="molecule type" value="Genomic_DNA"/>
</dbReference>
<feature type="transmembrane region" description="Helical" evidence="14">
    <location>
        <begin position="100"/>
        <end position="121"/>
    </location>
</feature>
<evidence type="ECO:0000256" key="14">
    <source>
        <dbReference type="SAM" id="Phobius"/>
    </source>
</evidence>
<keyword evidence="5" id="KW-0762">Sugar transport</keyword>
<organism evidence="15 16">
    <name type="scientific">Klebsiella pneumoniae subsp. ozaenae</name>
    <dbReference type="NCBI Taxonomy" id="574"/>
    <lineage>
        <taxon>Bacteria</taxon>
        <taxon>Pseudomonadati</taxon>
        <taxon>Pseudomonadota</taxon>
        <taxon>Gammaproteobacteria</taxon>
        <taxon>Enterobacterales</taxon>
        <taxon>Enterobacteriaceae</taxon>
        <taxon>Klebsiella/Raoultella group</taxon>
        <taxon>Klebsiella</taxon>
        <taxon>Klebsiella pneumoniae complex</taxon>
    </lineage>
</organism>
<keyword evidence="4" id="KW-1003">Cell membrane</keyword>
<dbReference type="AlphaFoldDB" id="A0A378B3T1"/>
<evidence type="ECO:0000256" key="13">
    <source>
        <dbReference type="ARBA" id="ARBA00042859"/>
    </source>
</evidence>
<accession>A0A378B3T1</accession>
<evidence type="ECO:0000256" key="10">
    <source>
        <dbReference type="ARBA" id="ARBA00037387"/>
    </source>
</evidence>
<comment type="subunit">
    <text evidence="2">Homodimer.</text>
</comment>
<evidence type="ECO:0000256" key="6">
    <source>
        <dbReference type="ARBA" id="ARBA00022683"/>
    </source>
</evidence>
<keyword evidence="6" id="KW-0598">Phosphotransferase system</keyword>
<feature type="transmembrane region" description="Helical" evidence="14">
    <location>
        <begin position="142"/>
        <end position="170"/>
    </location>
</feature>
<dbReference type="GO" id="GO:0009401">
    <property type="term" value="P:phosphoenolpyruvate-dependent sugar phosphotransferase system"/>
    <property type="evidence" value="ECO:0007669"/>
    <property type="project" value="UniProtKB-KW"/>
</dbReference>
<keyword evidence="7 14" id="KW-0812">Transmembrane</keyword>
<reference evidence="15 16" key="1">
    <citation type="submission" date="2018-06" db="EMBL/GenBank/DDBJ databases">
        <authorList>
            <consortium name="Pathogen Informatics"/>
            <person name="Doyle S."/>
        </authorList>
    </citation>
    <scope>NUCLEOTIDE SEQUENCE [LARGE SCALE GENOMIC DNA]</scope>
    <source>
        <strain evidence="15 16">NCTC10313</strain>
    </source>
</reference>